<comment type="caution">
    <text evidence="1">The sequence shown here is derived from an EMBL/GenBank/DDBJ whole genome shotgun (WGS) entry which is preliminary data.</text>
</comment>
<organism evidence="1 2">
    <name type="scientific">Caldibacillus debilis</name>
    <dbReference type="NCBI Taxonomy" id="301148"/>
    <lineage>
        <taxon>Bacteria</taxon>
        <taxon>Bacillati</taxon>
        <taxon>Bacillota</taxon>
        <taxon>Bacilli</taxon>
        <taxon>Bacillales</taxon>
        <taxon>Bacillaceae</taxon>
        <taxon>Caldibacillus</taxon>
    </lineage>
</organism>
<accession>A0A3E0K520</accession>
<evidence type="ECO:0000313" key="1">
    <source>
        <dbReference type="EMBL" id="REJ28330.1"/>
    </source>
</evidence>
<sequence length="92" mass="10318">MGKMLKAKVKNEKWKLAVPVPYFLLHFSVSCLTSPLVWEKLFDAGARLGLPAVSRKQARKAFKNLIKELKHCKGTVLLEVQAKDGTGVRIKL</sequence>
<protein>
    <submittedName>
        <fullName evidence="1">Uncharacterized protein</fullName>
    </submittedName>
</protein>
<gene>
    <name evidence="1" type="ORF">C6P37_08835</name>
</gene>
<name>A0A3E0K520_9BACI</name>
<dbReference type="Proteomes" id="UP000257014">
    <property type="component" value="Unassembled WGS sequence"/>
</dbReference>
<proteinExistence type="predicted"/>
<reference evidence="1 2" key="1">
    <citation type="submission" date="2018-03" db="EMBL/GenBank/DDBJ databases">
        <authorList>
            <person name="Keele B.F."/>
        </authorList>
    </citation>
    <scope>NUCLEOTIDE SEQUENCE [LARGE SCALE GENOMIC DNA]</scope>
    <source>
        <strain evidence="1">ZCTH4_d</strain>
    </source>
</reference>
<dbReference type="PROSITE" id="PS51257">
    <property type="entry name" value="PROKAR_LIPOPROTEIN"/>
    <property type="match status" value="1"/>
</dbReference>
<dbReference type="AlphaFoldDB" id="A0A3E0K520"/>
<evidence type="ECO:0000313" key="2">
    <source>
        <dbReference type="Proteomes" id="UP000257014"/>
    </source>
</evidence>
<dbReference type="EMBL" id="QEWE01000017">
    <property type="protein sequence ID" value="REJ28330.1"/>
    <property type="molecule type" value="Genomic_DNA"/>
</dbReference>